<keyword evidence="9" id="KW-0949">S-adenosyl-L-methionine</keyword>
<evidence type="ECO:0000256" key="17">
    <source>
        <dbReference type="SAM" id="MobiDB-lite"/>
    </source>
</evidence>
<keyword evidence="8" id="KW-0808">Transferase</keyword>
<feature type="region of interest" description="Disordered" evidence="17">
    <location>
        <begin position="503"/>
        <end position="704"/>
    </location>
</feature>
<comment type="subcellular location">
    <subcellularLocation>
        <location evidence="2">Cytoplasm</location>
    </subcellularLocation>
    <subcellularLocation>
        <location evidence="1">Nucleus</location>
    </subcellularLocation>
</comment>
<proteinExistence type="inferred from homology"/>
<keyword evidence="19" id="KW-1185">Reference proteome</keyword>
<evidence type="ECO:0000256" key="15">
    <source>
        <dbReference type="ARBA" id="ARBA00070459"/>
    </source>
</evidence>
<feature type="compositionally biased region" description="Polar residues" evidence="17">
    <location>
        <begin position="639"/>
        <end position="655"/>
    </location>
</feature>
<feature type="compositionally biased region" description="Polar residues" evidence="17">
    <location>
        <begin position="568"/>
        <end position="591"/>
    </location>
</feature>
<evidence type="ECO:0000256" key="12">
    <source>
        <dbReference type="ARBA" id="ARBA00031450"/>
    </source>
</evidence>
<dbReference type="RefSeq" id="XP_038055950.1">
    <property type="nucleotide sequence ID" value="XM_038200022.1"/>
</dbReference>
<dbReference type="EnsemblMetazoa" id="XM_038200022.1">
    <property type="protein sequence ID" value="XP_038055950.1"/>
    <property type="gene ID" value="LOC119727940"/>
</dbReference>
<evidence type="ECO:0000256" key="5">
    <source>
        <dbReference type="ARBA" id="ARBA00012166"/>
    </source>
</evidence>
<feature type="compositionally biased region" description="Polar residues" evidence="17">
    <location>
        <begin position="508"/>
        <end position="520"/>
    </location>
</feature>
<dbReference type="EnsemblMetazoa" id="XM_038200031.1">
    <property type="protein sequence ID" value="XP_038055959.1"/>
    <property type="gene ID" value="LOC119727940"/>
</dbReference>
<dbReference type="GO" id="GO:0120048">
    <property type="term" value="F:U6 snRNA (adenine-(43)-N(6))-methyltransferase activity"/>
    <property type="evidence" value="ECO:0007669"/>
    <property type="project" value="UniProtKB-EC"/>
</dbReference>
<evidence type="ECO:0000256" key="4">
    <source>
        <dbReference type="ARBA" id="ARBA00012160"/>
    </source>
</evidence>
<organism evidence="18 19">
    <name type="scientific">Patiria miniata</name>
    <name type="common">Bat star</name>
    <name type="synonym">Asterina miniata</name>
    <dbReference type="NCBI Taxonomy" id="46514"/>
    <lineage>
        <taxon>Eukaryota</taxon>
        <taxon>Metazoa</taxon>
        <taxon>Echinodermata</taxon>
        <taxon>Eleutherozoa</taxon>
        <taxon>Asterozoa</taxon>
        <taxon>Asteroidea</taxon>
        <taxon>Valvatacea</taxon>
        <taxon>Valvatida</taxon>
        <taxon>Asterinidae</taxon>
        <taxon>Patiria</taxon>
    </lineage>
</organism>
<keyword evidence="10" id="KW-0694">RNA-binding</keyword>
<accession>A0A913ZWS0</accession>
<evidence type="ECO:0000256" key="11">
    <source>
        <dbReference type="ARBA" id="ARBA00023242"/>
    </source>
</evidence>
<dbReference type="Gene3D" id="3.40.50.150">
    <property type="entry name" value="Vaccinia Virus protein VP39"/>
    <property type="match status" value="1"/>
</dbReference>
<name>A0A913ZWS0_PATMI</name>
<dbReference type="GO" id="GO:0006397">
    <property type="term" value="P:mRNA processing"/>
    <property type="evidence" value="ECO:0007669"/>
    <property type="project" value="UniProtKB-ARBA"/>
</dbReference>
<feature type="compositionally biased region" description="Polar residues" evidence="17">
    <location>
        <begin position="598"/>
        <end position="614"/>
    </location>
</feature>
<dbReference type="InterPro" id="IPR029063">
    <property type="entry name" value="SAM-dependent_MTases_sf"/>
</dbReference>
<evidence type="ECO:0000256" key="1">
    <source>
        <dbReference type="ARBA" id="ARBA00004123"/>
    </source>
</evidence>
<dbReference type="InterPro" id="IPR010286">
    <property type="entry name" value="METTL16/RlmF"/>
</dbReference>
<evidence type="ECO:0000256" key="16">
    <source>
        <dbReference type="ARBA" id="ARBA00074041"/>
    </source>
</evidence>
<dbReference type="OMA" id="TRESMHQ"/>
<dbReference type="Pfam" id="PF05971">
    <property type="entry name" value="Methyltransf_10"/>
    <property type="match status" value="1"/>
</dbReference>
<dbReference type="GO" id="GO:0005634">
    <property type="term" value="C:nucleus"/>
    <property type="evidence" value="ECO:0007669"/>
    <property type="project" value="UniProtKB-SubCell"/>
</dbReference>
<evidence type="ECO:0000256" key="10">
    <source>
        <dbReference type="ARBA" id="ARBA00022884"/>
    </source>
</evidence>
<dbReference type="FunFam" id="3.40.50.150:FF:000062">
    <property type="entry name" value="U6 small nuclear RNA (adenine-(43)-N(6))-methyltransferase"/>
    <property type="match status" value="1"/>
</dbReference>
<evidence type="ECO:0000313" key="19">
    <source>
        <dbReference type="Proteomes" id="UP000887568"/>
    </source>
</evidence>
<keyword evidence="7" id="KW-0489">Methyltransferase</keyword>
<dbReference type="GO" id="GO:0043488">
    <property type="term" value="P:regulation of mRNA stability"/>
    <property type="evidence" value="ECO:0007669"/>
    <property type="project" value="UniProtKB-ARBA"/>
</dbReference>
<evidence type="ECO:0000256" key="9">
    <source>
        <dbReference type="ARBA" id="ARBA00022691"/>
    </source>
</evidence>
<sequence length="755" mass="83170">MALNQFMHPRNRYKHKKPDFAALADKYPDFKRHLSTTLTGYVSLDFKDPEALRSLTCTLLREDFGIDLMIPLDRIIPTVPLRLNYVLWIEDLLEQSGHGRSGEIYGIDVGCGASCIYPLLGAKLNDWHFAASEVDSSSAGFAVLNVKRNNLNDKIHVIEAEPDDMLHGIVKAAPRSLYHFSMCNPPFFGNLLEAQGIMTSRTVDRSEPISVSTAAEAEMIWGEGGEVDFVGRMIRDSLQLREQVVWYTSMVGKKASIGPIRKELAKHKIRNVMTTEFCQGRTMRWGIAWTFYDDIKLPVLSPAKKFKRDKERPPLVIEVPDRALQQALKEVSPGSKVKTGGSEDQRKVKTIAKVMEKLLGTLEIDFKSKSAPKLCSRYALTAHRNTWAKQRWKRRQMSRRLPQEAPPIPDATTMRSCPEPTEVRPACDNAPGRPTNAKPNVGEGSSGKDAELVGENTAEKLHMLYESQELASAEMERSGDSGCMTVHDRSLPIHSSRQILCHTEKDSSGSVSQVTGSNEDSLVRAVSQETSCDTSKEQGCISDDDSIQNSKVMLESRESSADKPGNVESKTGRISSPEGSRQEIGHSTNPNVALKEPTINTSSDTDSSEGQPGQISPPEDSKQEIGHSTNPNVALKEPTINTSSDTDSSEGQPGQISPPEDSKQETGHSANPNMALKEPTTNTSSTDIDSSEGQPGQLSPPEGSRLGAECLFKCMLTVKITDGKVVVELSWTEGRSREALHQVGQYIKNHLNKMS</sequence>
<dbReference type="GO" id="GO:0009896">
    <property type="term" value="P:positive regulation of catabolic process"/>
    <property type="evidence" value="ECO:0007669"/>
    <property type="project" value="UniProtKB-ARBA"/>
</dbReference>
<evidence type="ECO:0000256" key="3">
    <source>
        <dbReference type="ARBA" id="ARBA00005878"/>
    </source>
</evidence>
<dbReference type="GO" id="GO:0070475">
    <property type="term" value="P:rRNA base methylation"/>
    <property type="evidence" value="ECO:0007669"/>
    <property type="project" value="TreeGrafter"/>
</dbReference>
<evidence type="ECO:0000256" key="2">
    <source>
        <dbReference type="ARBA" id="ARBA00004496"/>
    </source>
</evidence>
<dbReference type="EC" id="2.1.1.348" evidence="4"/>
<dbReference type="RefSeq" id="XP_038055959.1">
    <property type="nucleotide sequence ID" value="XM_038200031.1"/>
</dbReference>
<evidence type="ECO:0000256" key="6">
    <source>
        <dbReference type="ARBA" id="ARBA00022490"/>
    </source>
</evidence>
<evidence type="ECO:0000256" key="7">
    <source>
        <dbReference type="ARBA" id="ARBA00022603"/>
    </source>
</evidence>
<evidence type="ECO:0000256" key="8">
    <source>
        <dbReference type="ARBA" id="ARBA00022679"/>
    </source>
</evidence>
<dbReference type="PANTHER" id="PTHR13393:SF0">
    <property type="entry name" value="RNA N6-ADENOSINE-METHYLTRANSFERASE METTL16"/>
    <property type="match status" value="1"/>
</dbReference>
<dbReference type="GO" id="GO:0001734">
    <property type="term" value="F:mRNA m(6)A methyltransferase activity"/>
    <property type="evidence" value="ECO:0007669"/>
    <property type="project" value="UniProtKB-EC"/>
</dbReference>
<dbReference type="PANTHER" id="PTHR13393">
    <property type="entry name" value="SAM-DEPENDENT METHYLTRANSFERASE"/>
    <property type="match status" value="1"/>
</dbReference>
<dbReference type="OrthoDB" id="514248at2759"/>
<dbReference type="GO" id="GO:0051254">
    <property type="term" value="P:positive regulation of RNA metabolic process"/>
    <property type="evidence" value="ECO:0007669"/>
    <property type="project" value="UniProtKB-ARBA"/>
</dbReference>
<dbReference type="SUPFAM" id="SSF53335">
    <property type="entry name" value="S-adenosyl-L-methionine-dependent methyltransferases"/>
    <property type="match status" value="1"/>
</dbReference>
<keyword evidence="6" id="KW-0963">Cytoplasm</keyword>
<evidence type="ECO:0000256" key="13">
    <source>
        <dbReference type="ARBA" id="ARBA00032914"/>
    </source>
</evidence>
<dbReference type="EC" id="2.1.1.346" evidence="5"/>
<dbReference type="GeneID" id="119727940"/>
<dbReference type="GO" id="GO:0005737">
    <property type="term" value="C:cytoplasm"/>
    <property type="evidence" value="ECO:0007669"/>
    <property type="project" value="UniProtKB-SubCell"/>
</dbReference>
<dbReference type="AlphaFoldDB" id="A0A913ZWS0"/>
<feature type="region of interest" description="Disordered" evidence="17">
    <location>
        <begin position="390"/>
        <end position="449"/>
    </location>
</feature>
<reference evidence="18" key="1">
    <citation type="submission" date="2022-11" db="UniProtKB">
        <authorList>
            <consortium name="EnsemblMetazoa"/>
        </authorList>
    </citation>
    <scope>IDENTIFICATION</scope>
</reference>
<protein>
    <recommendedName>
        <fullName evidence="15">RNA N(6)-adenosine-methyltransferase METTL16</fullName>
        <ecNumber evidence="5">2.1.1.346</ecNumber>
        <ecNumber evidence="4">2.1.1.348</ecNumber>
    </recommendedName>
    <alternativeName>
        <fullName evidence="13">Methyltransferase 10 domain-containing protein</fullName>
    </alternativeName>
    <alternativeName>
        <fullName evidence="14">Methyltransferase-like protein 16</fullName>
    </alternativeName>
    <alternativeName>
        <fullName evidence="16">RNA N(6)-adenosine-methyltransferase mettl16</fullName>
    </alternativeName>
    <alternativeName>
        <fullName evidence="12">U6 small nuclear RNA (adenine-(43)-N(6))-methyltransferase</fullName>
    </alternativeName>
</protein>
<comment type="similarity">
    <text evidence="3">Belongs to the methyltransferase superfamily. METTL16/RlmF family.</text>
</comment>
<dbReference type="Proteomes" id="UP000887568">
    <property type="component" value="Unplaced"/>
</dbReference>
<evidence type="ECO:0000256" key="14">
    <source>
        <dbReference type="ARBA" id="ARBA00032945"/>
    </source>
</evidence>
<keyword evidence="11" id="KW-0539">Nucleus</keyword>
<dbReference type="GO" id="GO:0003723">
    <property type="term" value="F:RNA binding"/>
    <property type="evidence" value="ECO:0007669"/>
    <property type="project" value="UniProtKB-KW"/>
</dbReference>
<evidence type="ECO:0000313" key="18">
    <source>
        <dbReference type="EnsemblMetazoa" id="XP_038055959.1"/>
    </source>
</evidence>